<dbReference type="GO" id="GO:1903441">
    <property type="term" value="P:protein localization to ciliary membrane"/>
    <property type="evidence" value="ECO:0007669"/>
    <property type="project" value="Ensembl"/>
</dbReference>
<dbReference type="OMA" id="YGMQQVL"/>
<feature type="compositionally biased region" description="Basic and acidic residues" evidence="11">
    <location>
        <begin position="668"/>
        <end position="679"/>
    </location>
</feature>
<proteinExistence type="inferred from homology"/>
<dbReference type="Gene3D" id="2.60.40.1230">
    <property type="match status" value="1"/>
</dbReference>
<dbReference type="GO" id="GO:0031267">
    <property type="term" value="F:small GTPase binding"/>
    <property type="evidence" value="ECO:0007669"/>
    <property type="project" value="Ensembl"/>
</dbReference>
<name>A0A8C0CWI5_BALMU</name>
<dbReference type="SUPFAM" id="SSF89009">
    <property type="entry name" value="GAT-like domain"/>
    <property type="match status" value="1"/>
</dbReference>
<dbReference type="PROSITE" id="PS50180">
    <property type="entry name" value="GAE"/>
    <property type="match status" value="1"/>
</dbReference>
<dbReference type="Gene3D" id="1.20.58.160">
    <property type="match status" value="1"/>
</dbReference>
<dbReference type="GO" id="GO:0032991">
    <property type="term" value="C:protein-containing complex"/>
    <property type="evidence" value="ECO:0007669"/>
    <property type="project" value="Ensembl"/>
</dbReference>
<dbReference type="GO" id="GO:0006886">
    <property type="term" value="P:intracellular protein transport"/>
    <property type="evidence" value="ECO:0007669"/>
    <property type="project" value="Ensembl"/>
</dbReference>
<dbReference type="Gene3D" id="1.25.40.90">
    <property type="match status" value="1"/>
</dbReference>
<dbReference type="CDD" id="cd17009">
    <property type="entry name" value="VHS_GGA1"/>
    <property type="match status" value="1"/>
</dbReference>
<dbReference type="InterPro" id="IPR013041">
    <property type="entry name" value="Clathrin_app_Ig-like_sf"/>
</dbReference>
<keyword evidence="8" id="KW-0653">Protein transport</keyword>
<evidence type="ECO:0000256" key="1">
    <source>
        <dbReference type="ARBA" id="ARBA00004150"/>
    </source>
</evidence>
<evidence type="ECO:0000259" key="14">
    <source>
        <dbReference type="PROSITE" id="PS50909"/>
    </source>
</evidence>
<evidence type="ECO:0000256" key="10">
    <source>
        <dbReference type="ARBA" id="ARBA00023136"/>
    </source>
</evidence>
<dbReference type="Pfam" id="PF18308">
    <property type="entry name" value="GGA_N-GAT"/>
    <property type="match status" value="1"/>
</dbReference>
<evidence type="ECO:0000256" key="7">
    <source>
        <dbReference type="ARBA" id="ARBA00022843"/>
    </source>
</evidence>
<evidence type="ECO:0000256" key="11">
    <source>
        <dbReference type="SAM" id="MobiDB-lite"/>
    </source>
</evidence>
<evidence type="ECO:0000256" key="9">
    <source>
        <dbReference type="ARBA" id="ARBA00023034"/>
    </source>
</evidence>
<dbReference type="GO" id="GO:0005829">
    <property type="term" value="C:cytosol"/>
    <property type="evidence" value="ECO:0007669"/>
    <property type="project" value="GOC"/>
</dbReference>
<evidence type="ECO:0000256" key="2">
    <source>
        <dbReference type="ARBA" id="ARBA00004220"/>
    </source>
</evidence>
<keyword evidence="9" id="KW-0333">Golgi apparatus</keyword>
<dbReference type="InterPro" id="IPR008152">
    <property type="entry name" value="Clathrin_a/b/g-adaptin_app_Ig"/>
</dbReference>
<evidence type="ECO:0000259" key="12">
    <source>
        <dbReference type="PROSITE" id="PS50179"/>
    </source>
</evidence>
<dbReference type="GO" id="GO:0005802">
    <property type="term" value="C:trans-Golgi network"/>
    <property type="evidence" value="ECO:0007669"/>
    <property type="project" value="InterPro"/>
</dbReference>
<evidence type="ECO:0000256" key="3">
    <source>
        <dbReference type="ARBA" id="ARBA00008099"/>
    </source>
</evidence>
<evidence type="ECO:0000313" key="15">
    <source>
        <dbReference type="Ensembl" id="ENSBMSP00010012523.1"/>
    </source>
</evidence>
<dbReference type="Gene3D" id="1.20.5.170">
    <property type="match status" value="1"/>
</dbReference>
<feature type="compositionally biased region" description="Low complexity" evidence="11">
    <location>
        <begin position="410"/>
        <end position="420"/>
    </location>
</feature>
<dbReference type="SUPFAM" id="SSF48464">
    <property type="entry name" value="ENTH/VHS domain"/>
    <property type="match status" value="1"/>
</dbReference>
<feature type="domain" description="GAT" evidence="14">
    <location>
        <begin position="171"/>
        <end position="299"/>
    </location>
</feature>
<dbReference type="Ensembl" id="ENSBMST00010013921.1">
    <property type="protein sequence ID" value="ENSBMSP00010012523.1"/>
    <property type="gene ID" value="ENSBMSG00010009192.1"/>
</dbReference>
<feature type="region of interest" description="Disordered" evidence="11">
    <location>
        <begin position="651"/>
        <end position="680"/>
    </location>
</feature>
<dbReference type="SMART" id="SM00809">
    <property type="entry name" value="Alpha_adaptinC2"/>
    <property type="match status" value="1"/>
</dbReference>
<dbReference type="InterPro" id="IPR008153">
    <property type="entry name" value="GAE_dom"/>
</dbReference>
<evidence type="ECO:0000256" key="8">
    <source>
        <dbReference type="ARBA" id="ARBA00022927"/>
    </source>
</evidence>
<dbReference type="InterPro" id="IPR004152">
    <property type="entry name" value="GAT_dom"/>
</dbReference>
<evidence type="ECO:0000256" key="4">
    <source>
        <dbReference type="ARBA" id="ARBA00022448"/>
    </source>
</evidence>
<dbReference type="Pfam" id="PF02883">
    <property type="entry name" value="Alpha_adaptinC2"/>
    <property type="match status" value="1"/>
</dbReference>
<dbReference type="Pfam" id="PF03127">
    <property type="entry name" value="GAT"/>
    <property type="match status" value="1"/>
</dbReference>
<keyword evidence="7" id="KW-0832">Ubl conjugation</keyword>
<keyword evidence="5" id="KW-0597">Phosphoprotein</keyword>
<dbReference type="FunFam" id="1.20.5.170:FF:000023">
    <property type="entry name" value="ADP-ribosylation factor-binding protein GGA3 isoform X1"/>
    <property type="match status" value="1"/>
</dbReference>
<evidence type="ECO:0000256" key="5">
    <source>
        <dbReference type="ARBA" id="ARBA00022553"/>
    </source>
</evidence>
<dbReference type="GO" id="GO:0045732">
    <property type="term" value="P:positive regulation of protein catabolic process"/>
    <property type="evidence" value="ECO:0007669"/>
    <property type="project" value="Ensembl"/>
</dbReference>
<dbReference type="PROSITE" id="PS50909">
    <property type="entry name" value="GAT"/>
    <property type="match status" value="1"/>
</dbReference>
<comment type="similarity">
    <text evidence="3">Belongs to the GGA protein family.</text>
</comment>
<evidence type="ECO:0000256" key="6">
    <source>
        <dbReference type="ARBA" id="ARBA00022753"/>
    </source>
</evidence>
<comment type="subcellular location">
    <subcellularLocation>
        <location evidence="2">Early endosome membrane</location>
        <topology evidence="2">Peripheral membrane protein</topology>
    </subcellularLocation>
    <subcellularLocation>
        <location evidence="1">Golgi apparatus</location>
        <location evidence="1">trans-Golgi network membrane</location>
        <topology evidence="1">Peripheral membrane protein</topology>
    </subcellularLocation>
</comment>
<dbReference type="SMART" id="SM00288">
    <property type="entry name" value="VHS"/>
    <property type="match status" value="1"/>
</dbReference>
<dbReference type="InterPro" id="IPR041198">
    <property type="entry name" value="GGA_N-GAT"/>
</dbReference>
<dbReference type="Pfam" id="PF00790">
    <property type="entry name" value="VHS"/>
    <property type="match status" value="1"/>
</dbReference>
<dbReference type="GO" id="GO:0030163">
    <property type="term" value="P:protein catabolic process"/>
    <property type="evidence" value="ECO:0007669"/>
    <property type="project" value="Ensembl"/>
</dbReference>
<gene>
    <name evidence="15" type="primary">GGA1</name>
</gene>
<dbReference type="CDD" id="cd14239">
    <property type="entry name" value="GAT_GGA1_GGA2"/>
    <property type="match status" value="1"/>
</dbReference>
<dbReference type="InterPro" id="IPR027422">
    <property type="entry name" value="GGA1-3"/>
</dbReference>
<feature type="region of interest" description="Disordered" evidence="11">
    <location>
        <begin position="737"/>
        <end position="781"/>
    </location>
</feature>
<feature type="domain" description="GAE" evidence="13">
    <location>
        <begin position="507"/>
        <end position="632"/>
    </location>
</feature>
<feature type="region of interest" description="Disordered" evidence="11">
    <location>
        <begin position="323"/>
        <end position="351"/>
    </location>
</feature>
<feature type="region of interest" description="Disordered" evidence="11">
    <location>
        <begin position="432"/>
        <end position="490"/>
    </location>
</feature>
<dbReference type="FunFam" id="1.20.58.160:FF:000002">
    <property type="entry name" value="Golgi-associated, gamma adaptin ear containing, ARF binding protein 2"/>
    <property type="match status" value="1"/>
</dbReference>
<dbReference type="GO" id="GO:0031901">
    <property type="term" value="C:early endosome membrane"/>
    <property type="evidence" value="ECO:0007669"/>
    <property type="project" value="UniProtKB-SubCell"/>
</dbReference>
<keyword evidence="10" id="KW-0472">Membrane</keyword>
<dbReference type="AlphaFoldDB" id="A0A8C0CWI5"/>
<dbReference type="FunFam" id="1.25.40.90:FF:000011">
    <property type="entry name" value="ADP-ribosylation factor-binding protein GGA3 isoform X1"/>
    <property type="match status" value="1"/>
</dbReference>
<feature type="domain" description="VHS" evidence="12">
    <location>
        <begin position="17"/>
        <end position="147"/>
    </location>
</feature>
<dbReference type="GO" id="GO:0043001">
    <property type="term" value="P:Golgi to plasma membrane protein transport"/>
    <property type="evidence" value="ECO:0007669"/>
    <property type="project" value="Ensembl"/>
</dbReference>
<dbReference type="GO" id="GO:0034394">
    <property type="term" value="P:protein localization to cell surface"/>
    <property type="evidence" value="ECO:0007669"/>
    <property type="project" value="Ensembl"/>
</dbReference>
<dbReference type="SUPFAM" id="SSF49348">
    <property type="entry name" value="Clathrin adaptor appendage domain"/>
    <property type="match status" value="1"/>
</dbReference>
<keyword evidence="4" id="KW-0813">Transport</keyword>
<dbReference type="PANTHER" id="PTHR45905:SF4">
    <property type="entry name" value="ADP-RIBOSYLATION FACTOR-BINDING PROTEIN GGA1"/>
    <property type="match status" value="1"/>
</dbReference>
<organism evidence="15">
    <name type="scientific">Balaenoptera musculus</name>
    <name type="common">Blue whale</name>
    <dbReference type="NCBI Taxonomy" id="9771"/>
    <lineage>
        <taxon>Eukaryota</taxon>
        <taxon>Metazoa</taxon>
        <taxon>Chordata</taxon>
        <taxon>Craniata</taxon>
        <taxon>Vertebrata</taxon>
        <taxon>Euteleostomi</taxon>
        <taxon>Mammalia</taxon>
        <taxon>Eutheria</taxon>
        <taxon>Laurasiatheria</taxon>
        <taxon>Artiodactyla</taxon>
        <taxon>Whippomorpha</taxon>
        <taxon>Cetacea</taxon>
        <taxon>Mysticeti</taxon>
        <taxon>Balaenopteridae</taxon>
        <taxon>Balaenoptera</taxon>
    </lineage>
</organism>
<dbReference type="InterPro" id="IPR038425">
    <property type="entry name" value="GAT_sf"/>
</dbReference>
<sequence>MEPAMEPETLEARINRATNPLNKELHWASINGFCEQLNEDFEGPPLATRLLAHKIQSPQEWEAIQALTVLETCMKSCGKRFHDEVGKFRFLNELIKVVSPKYLGSRTSEKVKNKILELLYSWMVGLPEEVKIAEAYQMLKKQGIVKADPKLPDDATFPLPPPRPKNVIFEDEEKSKMLARLLKSSHPEDLRAANKLIKEMVQEDQKRMEKISKRVSAIEEVNNNVKLLTEMVMNHSQGGAAAQSSEDLMKELYQRCERLRPTLFRLASDTEDNDEALAEILQANDNLTQVINLYKQLVRGEEVNGDATAACIPGSTSALLDLSGLDLPPVGTTDPATPTCPGDQASLEQPSTSVSLLDDELMSLGLSDPTPPSGPGLDGAGWNSFQSSDGTEPPHPTPAPSVDSRPPAQTSLPTSSGLDDLDLLGKTLLQQSLPPESQQVRWEKQQPAPRLTLRDLQNKSGCSLSSSGATSLLHTVSPEPPGPLQQPTPTELSLANITVPLESIKPSSILPVTVYDQHGFRVLFHFARDPLPGRSDVLVVVVSMLSTAPQPIRNIVFQSAVPKVMKVKLQPPSGTELPAFNPIVHPSAITQVLLLANPQKVRGPAVTGHRCGVGQPLFPVRPFCLHHICLRRRFVSATSCSSPWATRPTTRWGTWTSSPHRRPGGASRTERGWGEEGQRDWPPLSLGSHGHIPLGLVLLPSPLWPPPSLPSPLLSQTQQEARPRFALVGTFITGGRLEQGSAAHGPRKDLGPWGRSMAVGQGPGPQAQPRPQPGEGSSLPVSYALWEGPAITWGRAGAGTSSGLLHRNRVTGGGDAYTPSSLHSRVCGLTLLAFLSAWPCGHRLRGPSEGSPTSPPLLLGVSLHSPGPFAVRPPGGLGERQVAPAGVS</sequence>
<reference evidence="15" key="1">
    <citation type="submission" date="2023-09" db="UniProtKB">
        <authorList>
            <consortium name="Ensembl"/>
        </authorList>
    </citation>
    <scope>IDENTIFICATION</scope>
</reference>
<dbReference type="GO" id="GO:0042147">
    <property type="term" value="P:retrograde transport, endosome to Golgi"/>
    <property type="evidence" value="ECO:0007669"/>
    <property type="project" value="Ensembl"/>
</dbReference>
<dbReference type="PANTHER" id="PTHR45905">
    <property type="entry name" value="GOLGI-LOCALIZED, GAMMA-ADAPTIN EAR CONTAINING, ARF BINDING PROTEIN"/>
    <property type="match status" value="1"/>
</dbReference>
<dbReference type="PROSITE" id="PS50179">
    <property type="entry name" value="VHS"/>
    <property type="match status" value="1"/>
</dbReference>
<protein>
    <submittedName>
        <fullName evidence="15">Golgi associated, gamma adaptin ear containing, ARF binding protein 1</fullName>
    </submittedName>
</protein>
<evidence type="ECO:0000259" key="13">
    <source>
        <dbReference type="PROSITE" id="PS50180"/>
    </source>
</evidence>
<dbReference type="GO" id="GO:0005654">
    <property type="term" value="C:nucleoplasm"/>
    <property type="evidence" value="ECO:0007669"/>
    <property type="project" value="Ensembl"/>
</dbReference>
<dbReference type="GO" id="GO:0043130">
    <property type="term" value="F:ubiquitin binding"/>
    <property type="evidence" value="ECO:0007669"/>
    <property type="project" value="InterPro"/>
</dbReference>
<feature type="region of interest" description="Disordered" evidence="11">
    <location>
        <begin position="363"/>
        <end position="420"/>
    </location>
</feature>
<accession>A0A8C0CWI5</accession>
<keyword evidence="6" id="KW-0967">Endosome</keyword>
<dbReference type="InterPro" id="IPR002014">
    <property type="entry name" value="VHS_dom"/>
</dbReference>
<feature type="compositionally biased region" description="Low complexity" evidence="11">
    <location>
        <begin position="460"/>
        <end position="473"/>
    </location>
</feature>
<dbReference type="GeneTree" id="ENSGT00940000156448"/>
<dbReference type="InterPro" id="IPR008942">
    <property type="entry name" value="ENTH_VHS"/>
</dbReference>
<dbReference type="GO" id="GO:0035091">
    <property type="term" value="F:phosphatidylinositol binding"/>
    <property type="evidence" value="ECO:0007669"/>
    <property type="project" value="InterPro"/>
</dbReference>